<evidence type="ECO:0000313" key="1">
    <source>
        <dbReference type="EMBL" id="XFO71007.1"/>
    </source>
</evidence>
<protein>
    <submittedName>
        <fullName evidence="1">Uncharacterized protein</fullName>
    </submittedName>
</protein>
<organism evidence="1 2">
    <name type="scientific">Sporomusa acidovorans (strain ATCC 49682 / DSM 3132 / Mol)</name>
    <dbReference type="NCBI Taxonomy" id="1123286"/>
    <lineage>
        <taxon>Bacteria</taxon>
        <taxon>Bacillati</taxon>
        <taxon>Bacillota</taxon>
        <taxon>Negativicutes</taxon>
        <taxon>Selenomonadales</taxon>
        <taxon>Sporomusaceae</taxon>
        <taxon>Sporomusa</taxon>
    </lineage>
</organism>
<dbReference type="Proteomes" id="UP000216052">
    <property type="component" value="Chromosome"/>
</dbReference>
<sequence>MRATYGGQAEASPTRLWYIKGNSIDVYGSLPTTTGATPTSFSTSNLAGSTGYTALNSACFIAPDTSLTAASAARPAHVAKSLASHIRLARELAEKLAVKK</sequence>
<proteinExistence type="predicted"/>
<reference evidence="1" key="1">
    <citation type="submission" date="2024-05" db="EMBL/GenBank/DDBJ databases">
        <title>Isolation and characterization of Sporomusa carbonis sp. nov., a carboxydotrophic hydrogenogen in the genus of Sporomusa isolated from a charcoal burning pile.</title>
        <authorList>
            <person name="Boeer T."/>
            <person name="Rosenbaum F."/>
            <person name="Eysell L."/>
            <person name="Mueller V."/>
            <person name="Daniel R."/>
            <person name="Poehlein A."/>
        </authorList>
    </citation>
    <scope>NUCLEOTIDE SEQUENCE [LARGE SCALE GENOMIC DNA]</scope>
    <source>
        <strain evidence="1">DSM 3132</strain>
    </source>
</reference>
<keyword evidence="2" id="KW-1185">Reference proteome</keyword>
<gene>
    <name evidence="1" type="ORF">SPACI_010070</name>
</gene>
<name>A0ABZ3IZ35_SPOA4</name>
<dbReference type="RefSeq" id="WP_093793606.1">
    <property type="nucleotide sequence ID" value="NZ_CP155571.1"/>
</dbReference>
<evidence type="ECO:0000313" key="2">
    <source>
        <dbReference type="Proteomes" id="UP000216052"/>
    </source>
</evidence>
<accession>A0ABZ3IZ35</accession>
<dbReference type="EMBL" id="CP155571">
    <property type="protein sequence ID" value="XFO71007.1"/>
    <property type="molecule type" value="Genomic_DNA"/>
</dbReference>